<evidence type="ECO:0000256" key="4">
    <source>
        <dbReference type="ARBA" id="ARBA00022801"/>
    </source>
</evidence>
<evidence type="ECO:0000256" key="3">
    <source>
        <dbReference type="ARBA" id="ARBA00012663"/>
    </source>
</evidence>
<dbReference type="EMBL" id="GDHC01003635">
    <property type="protein sequence ID" value="JAQ14994.1"/>
    <property type="molecule type" value="Transcribed_RNA"/>
</dbReference>
<gene>
    <name evidence="7" type="primary">HEXDC_3</name>
    <name evidence="7" type="ORF">g.88357</name>
</gene>
<evidence type="ECO:0000259" key="6">
    <source>
        <dbReference type="Pfam" id="PF00728"/>
    </source>
</evidence>
<protein>
    <recommendedName>
        <fullName evidence="3">beta-N-acetylhexosaminidase</fullName>
        <ecNumber evidence="3">3.2.1.52</ecNumber>
    </recommendedName>
</protein>
<organism evidence="7">
    <name type="scientific">Lygus hesperus</name>
    <name type="common">Western plant bug</name>
    <dbReference type="NCBI Taxonomy" id="30085"/>
    <lineage>
        <taxon>Eukaryota</taxon>
        <taxon>Metazoa</taxon>
        <taxon>Ecdysozoa</taxon>
        <taxon>Arthropoda</taxon>
        <taxon>Hexapoda</taxon>
        <taxon>Insecta</taxon>
        <taxon>Pterygota</taxon>
        <taxon>Neoptera</taxon>
        <taxon>Paraneoptera</taxon>
        <taxon>Hemiptera</taxon>
        <taxon>Heteroptera</taxon>
        <taxon>Panheteroptera</taxon>
        <taxon>Cimicomorpha</taxon>
        <taxon>Miridae</taxon>
        <taxon>Mirini</taxon>
        <taxon>Lygus</taxon>
    </lineage>
</organism>
<dbReference type="GO" id="GO:0005975">
    <property type="term" value="P:carbohydrate metabolic process"/>
    <property type="evidence" value="ECO:0007669"/>
    <property type="project" value="InterPro"/>
</dbReference>
<feature type="transmembrane region" description="Helical" evidence="5">
    <location>
        <begin position="6"/>
        <end position="22"/>
    </location>
</feature>
<dbReference type="AlphaFoldDB" id="A0A146M5G9"/>
<evidence type="ECO:0000256" key="1">
    <source>
        <dbReference type="ARBA" id="ARBA00001231"/>
    </source>
</evidence>
<dbReference type="Pfam" id="PF00728">
    <property type="entry name" value="Glyco_hydro_20"/>
    <property type="match status" value="1"/>
</dbReference>
<dbReference type="PANTHER" id="PTHR21040:SF8">
    <property type="entry name" value="BCDNA.GH04120"/>
    <property type="match status" value="1"/>
</dbReference>
<comment type="similarity">
    <text evidence="2">Belongs to the glycosyl hydrolase 20 family.</text>
</comment>
<dbReference type="SUPFAM" id="SSF51445">
    <property type="entry name" value="(Trans)glycosidases"/>
    <property type="match status" value="1"/>
</dbReference>
<name>A0A146M5G9_LYGHE</name>
<feature type="domain" description="Glycoside hydrolase family 20 catalytic" evidence="6">
    <location>
        <begin position="128"/>
        <end position="292"/>
    </location>
</feature>
<keyword evidence="5" id="KW-1133">Transmembrane helix</keyword>
<dbReference type="CDD" id="cd06565">
    <property type="entry name" value="GH20_GcnA-like"/>
    <property type="match status" value="1"/>
</dbReference>
<proteinExistence type="inferred from homology"/>
<accession>A0A146M5G9</accession>
<keyword evidence="5" id="KW-0472">Membrane</keyword>
<dbReference type="Gene3D" id="3.20.20.80">
    <property type="entry name" value="Glycosidases"/>
    <property type="match status" value="1"/>
</dbReference>
<keyword evidence="4" id="KW-0378">Hydrolase</keyword>
<dbReference type="InterPro" id="IPR038901">
    <property type="entry name" value="HEXDC-like"/>
</dbReference>
<feature type="transmembrane region" description="Helical" evidence="5">
    <location>
        <begin position="34"/>
        <end position="53"/>
    </location>
</feature>
<evidence type="ECO:0000313" key="7">
    <source>
        <dbReference type="EMBL" id="JAQ14994.1"/>
    </source>
</evidence>
<dbReference type="PANTHER" id="PTHR21040">
    <property type="entry name" value="BCDNA.GH04120"/>
    <property type="match status" value="1"/>
</dbReference>
<reference evidence="7" key="1">
    <citation type="journal article" date="2016" name="Gigascience">
        <title>De novo construction of an expanded transcriptome assembly for the western tarnished plant bug, Lygus hesperus.</title>
        <authorList>
            <person name="Tassone E.E."/>
            <person name="Geib S.M."/>
            <person name="Hall B."/>
            <person name="Fabrick J.A."/>
            <person name="Brent C.S."/>
            <person name="Hull J.J."/>
        </authorList>
    </citation>
    <scope>NUCLEOTIDE SEQUENCE</scope>
</reference>
<keyword evidence="5" id="KW-0812">Transmembrane</keyword>
<evidence type="ECO:0000256" key="5">
    <source>
        <dbReference type="SAM" id="Phobius"/>
    </source>
</evidence>
<dbReference type="InterPro" id="IPR015883">
    <property type="entry name" value="Glyco_hydro_20_cat"/>
</dbReference>
<dbReference type="EC" id="3.2.1.52" evidence="3"/>
<evidence type="ECO:0000256" key="2">
    <source>
        <dbReference type="ARBA" id="ARBA00006285"/>
    </source>
</evidence>
<dbReference type="InterPro" id="IPR017853">
    <property type="entry name" value="GH"/>
</dbReference>
<comment type="catalytic activity">
    <reaction evidence="1">
        <text>Hydrolysis of terminal non-reducing N-acetyl-D-hexosamine residues in N-acetyl-beta-D-hexosaminides.</text>
        <dbReference type="EC" id="3.2.1.52"/>
    </reaction>
</comment>
<dbReference type="GO" id="GO:0004563">
    <property type="term" value="F:beta-N-acetylhexosaminidase activity"/>
    <property type="evidence" value="ECO:0007669"/>
    <property type="project" value="UniProtKB-EC"/>
</dbReference>
<sequence length="564" mass="65851">FIKRHLWVIIFSVTIIAGIWEIRTMMRFIKRHLWVIIFSVTIIAGIWEIRTMMRKEKTSLPSAKKSEFVPAEFPNKMLLTVHLDLKGAPPNFLYLKTLLPKMAAAGCDSLLIEYEDMFPYKGKLTNLSATNHYSPAQIREMIGWAHDLGMQVIPLVQSFGHLESALKLKEWAHLRELYEYPSEICPSHPDSFSLVTEMISQVMRFHRNSPYLHIGCDEVFHLNLCPKCRERALSSRALFEDHVIRLAKWLKERYPEVQPIIWDDMMRKWPAEDIINTRLAAHVVPMVWDYTSDVKYVQRVWWLYAKAFPKIWVAGAFKGAGEPRSDFPHIERRLANQRSWLELIHTSKTSHKVSGLALTGWSRFDHFAVLCELLPVAIPSLLLNLLYVKAHLGGEAPQKQRMIYREWQDSLGCPGRIIPENMNTIEGRDDLMDCIWPGVDLYKSLVAYRELKNEVKKTEHIISERQGYLTRYNAMHNFTNPKRVVEIVIERGVQSTLRQLEKLKEDIYRQLVWYTDDFTAKEWVEDRVLPLTSSLMSLNALTDALLARRDWPRRPLETNIPLYG</sequence>
<feature type="non-terminal residue" evidence="7">
    <location>
        <position position="1"/>
    </location>
</feature>